<dbReference type="PROSITE" id="PS51417">
    <property type="entry name" value="ARF"/>
    <property type="match status" value="1"/>
</dbReference>
<reference evidence="9 10" key="1">
    <citation type="journal article" date="2015" name="Mol. Biochem. Parasitol.">
        <title>Identification of polymorphic genes for use in assemblage B genotyping assays through comparative genomics of multiple assemblage B Giardia duodenalis isolates.</title>
        <authorList>
            <person name="Wielinga C."/>
            <person name="Thompson R.C."/>
            <person name="Monis P."/>
            <person name="Ryan U."/>
        </authorList>
    </citation>
    <scope>NUCLEOTIDE SEQUENCE [LARGE SCALE GENOMIC DNA]</scope>
    <source>
        <strain evidence="9 10">BAH15c1</strain>
    </source>
</reference>
<evidence type="ECO:0000256" key="2">
    <source>
        <dbReference type="ARBA" id="ARBA00022448"/>
    </source>
</evidence>
<dbReference type="VEuPathDB" id="GiardiaDB:QR46_0730"/>
<evidence type="ECO:0000256" key="4">
    <source>
        <dbReference type="ARBA" id="ARBA00022741"/>
    </source>
</evidence>
<keyword evidence="6" id="KW-0342">GTP-binding</keyword>
<dbReference type="PROSITE" id="PS51419">
    <property type="entry name" value="RAB"/>
    <property type="match status" value="1"/>
</dbReference>
<evidence type="ECO:0000313" key="10">
    <source>
        <dbReference type="Proteomes" id="UP000070089"/>
    </source>
</evidence>
<dbReference type="Gene3D" id="3.40.50.300">
    <property type="entry name" value="P-loop containing nucleotide triphosphate hydrolases"/>
    <property type="match status" value="1"/>
</dbReference>
<keyword evidence="7" id="KW-0449">Lipoprotein</keyword>
<dbReference type="OrthoDB" id="9989112at2759"/>
<evidence type="ECO:0000256" key="6">
    <source>
        <dbReference type="ARBA" id="ARBA00023134"/>
    </source>
</evidence>
<accession>A0A132NYZ5</accession>
<dbReference type="GO" id="GO:0003924">
    <property type="term" value="F:GTPase activity"/>
    <property type="evidence" value="ECO:0007669"/>
    <property type="project" value="InterPro"/>
</dbReference>
<proteinExistence type="inferred from homology"/>
<keyword evidence="5" id="KW-0653">Protein transport</keyword>
<dbReference type="InterPro" id="IPR050227">
    <property type="entry name" value="Rab"/>
</dbReference>
<comment type="caution">
    <text evidence="9">The sequence shown here is derived from an EMBL/GenBank/DDBJ whole genome shotgun (WGS) entry which is preliminary data.</text>
</comment>
<dbReference type="SUPFAM" id="SSF52540">
    <property type="entry name" value="P-loop containing nucleoside triphosphate hydrolases"/>
    <property type="match status" value="1"/>
</dbReference>
<dbReference type="PRINTS" id="PR00449">
    <property type="entry name" value="RASTRNSFRMNG"/>
</dbReference>
<dbReference type="GO" id="GO:0005525">
    <property type="term" value="F:GTP binding"/>
    <property type="evidence" value="ECO:0007669"/>
    <property type="project" value="UniProtKB-KW"/>
</dbReference>
<keyword evidence="8" id="KW-0636">Prenylation</keyword>
<dbReference type="InterPro" id="IPR001806">
    <property type="entry name" value="Small_GTPase"/>
</dbReference>
<dbReference type="SMART" id="SM00177">
    <property type="entry name" value="ARF"/>
    <property type="match status" value="1"/>
</dbReference>
<evidence type="ECO:0000256" key="8">
    <source>
        <dbReference type="ARBA" id="ARBA00023289"/>
    </source>
</evidence>
<comment type="similarity">
    <text evidence="1">Belongs to the small GTPase superfamily. Rab family.</text>
</comment>
<protein>
    <submittedName>
        <fullName evidence="9">Rab1a/ Small GTPase</fullName>
    </submittedName>
</protein>
<dbReference type="SMART" id="SM00174">
    <property type="entry name" value="RHO"/>
    <property type="match status" value="1"/>
</dbReference>
<dbReference type="PROSITE" id="PS51421">
    <property type="entry name" value="RAS"/>
    <property type="match status" value="1"/>
</dbReference>
<dbReference type="SMART" id="SM00175">
    <property type="entry name" value="RAB"/>
    <property type="match status" value="1"/>
</dbReference>
<evidence type="ECO:0000313" key="9">
    <source>
        <dbReference type="EMBL" id="KWX15294.1"/>
    </source>
</evidence>
<keyword evidence="4" id="KW-0547">Nucleotide-binding</keyword>
<dbReference type="PANTHER" id="PTHR47977">
    <property type="entry name" value="RAS-RELATED PROTEIN RAB"/>
    <property type="match status" value="1"/>
</dbReference>
<organism evidence="9 10">
    <name type="scientific">Giardia duodenalis assemblage B</name>
    <dbReference type="NCBI Taxonomy" id="1394984"/>
    <lineage>
        <taxon>Eukaryota</taxon>
        <taxon>Metamonada</taxon>
        <taxon>Diplomonadida</taxon>
        <taxon>Hexamitidae</taxon>
        <taxon>Giardiinae</taxon>
        <taxon>Giardia</taxon>
    </lineage>
</organism>
<dbReference type="InterPro" id="IPR005225">
    <property type="entry name" value="Small_GTP-bd"/>
</dbReference>
<dbReference type="NCBIfam" id="TIGR00231">
    <property type="entry name" value="small_GTP"/>
    <property type="match status" value="1"/>
</dbReference>
<dbReference type="PROSITE" id="PS51420">
    <property type="entry name" value="RHO"/>
    <property type="match status" value="1"/>
</dbReference>
<evidence type="ECO:0000256" key="5">
    <source>
        <dbReference type="ARBA" id="ARBA00022927"/>
    </source>
</evidence>
<gene>
    <name evidence="9" type="ORF">QR46_0730</name>
</gene>
<sequence>MASPNHEYLFKLLVIGDSGVGKSALLLRLCDKIFNASYITTIGVDFKVKSLNIKDDTVKLQIWDTAGQEKFRTITSTYYRGAHGIMIVYDVTSRESFDNVKTWLKEIANNASNNVVKYIIGSKKDLRDNAGSVNTSHVSTEEGRKFAEELGISFIETSSKSGENVEQAFEDLAARIIATQGTTAQGGGRVINSPAVVSLSDPTTKKDGKGCC</sequence>
<dbReference type="EMBL" id="JXTI01000011">
    <property type="protein sequence ID" value="KWX15294.1"/>
    <property type="molecule type" value="Genomic_DNA"/>
</dbReference>
<dbReference type="SMART" id="SM00176">
    <property type="entry name" value="RAN"/>
    <property type="match status" value="1"/>
</dbReference>
<dbReference type="CDD" id="cd00154">
    <property type="entry name" value="Rab"/>
    <property type="match status" value="1"/>
</dbReference>
<dbReference type="GO" id="GO:0015031">
    <property type="term" value="P:protein transport"/>
    <property type="evidence" value="ECO:0007669"/>
    <property type="project" value="UniProtKB-KW"/>
</dbReference>
<evidence type="ECO:0000256" key="1">
    <source>
        <dbReference type="ARBA" id="ARBA00006270"/>
    </source>
</evidence>
<dbReference type="InterPro" id="IPR027417">
    <property type="entry name" value="P-loop_NTPase"/>
</dbReference>
<dbReference type="FunFam" id="3.40.50.300:FF:001312">
    <property type="entry name" value="Ras-related protein Rab-18"/>
    <property type="match status" value="1"/>
</dbReference>
<keyword evidence="2" id="KW-0813">Transport</keyword>
<dbReference type="Proteomes" id="UP000070089">
    <property type="component" value="Unassembled WGS sequence"/>
</dbReference>
<name>A0A132NYZ5_GIAIN</name>
<evidence type="ECO:0000256" key="7">
    <source>
        <dbReference type="ARBA" id="ARBA00023288"/>
    </source>
</evidence>
<dbReference type="Pfam" id="PF00071">
    <property type="entry name" value="Ras"/>
    <property type="match status" value="1"/>
</dbReference>
<dbReference type="SMART" id="SM00173">
    <property type="entry name" value="RAS"/>
    <property type="match status" value="1"/>
</dbReference>
<keyword evidence="3" id="KW-0488">Methylation</keyword>
<dbReference type="AlphaFoldDB" id="A0A132NYZ5"/>
<evidence type="ECO:0000256" key="3">
    <source>
        <dbReference type="ARBA" id="ARBA00022481"/>
    </source>
</evidence>